<reference evidence="1 2" key="1">
    <citation type="journal article" date="2016" name="Mol. Biol. Evol.">
        <title>Comparative Genomics of Early-Diverging Mushroom-Forming Fungi Provides Insights into the Origins of Lignocellulose Decay Capabilities.</title>
        <authorList>
            <person name="Nagy L.G."/>
            <person name="Riley R."/>
            <person name="Tritt A."/>
            <person name="Adam C."/>
            <person name="Daum C."/>
            <person name="Floudas D."/>
            <person name="Sun H."/>
            <person name="Yadav J.S."/>
            <person name="Pangilinan J."/>
            <person name="Larsson K.H."/>
            <person name="Matsuura K."/>
            <person name="Barry K."/>
            <person name="Labutti K."/>
            <person name="Kuo R."/>
            <person name="Ohm R.A."/>
            <person name="Bhattacharya S.S."/>
            <person name="Shirouzu T."/>
            <person name="Yoshinaga Y."/>
            <person name="Martin F.M."/>
            <person name="Grigoriev I.V."/>
            <person name="Hibbett D.S."/>
        </authorList>
    </citation>
    <scope>NUCLEOTIDE SEQUENCE [LARGE SCALE GENOMIC DNA]</scope>
    <source>
        <strain evidence="1 2">CBS 109695</strain>
    </source>
</reference>
<gene>
    <name evidence="1" type="ORF">FIBSPDRAFT_957261</name>
</gene>
<sequence>MLLIPTRSTCAPQEHVYECGLEHAARLAAPQSAILLENRSPSRYHSVRHARRHVPRAADAVLTAARRHHRCELQQHALRGVLPPYDRRAYLPQVRPVLAAAAELGRVYRLMHLSLLFLPSFRPGYQLLRRSRANSAPSDLYFYQLPMGERDTGGRKVGVEAAAENGTGKWEMWQGWSAVVLQWVVAAIWSAHPQCTFSSSAGEQPPPCHLQLRLIADGLLCLWSPLGRMVNVIYT</sequence>
<protein>
    <submittedName>
        <fullName evidence="1">Uncharacterized protein</fullName>
    </submittedName>
</protein>
<dbReference type="EMBL" id="KV417584">
    <property type="protein sequence ID" value="KZP17238.1"/>
    <property type="molecule type" value="Genomic_DNA"/>
</dbReference>
<evidence type="ECO:0000313" key="1">
    <source>
        <dbReference type="EMBL" id="KZP17238.1"/>
    </source>
</evidence>
<name>A0A166FWJ7_9AGAM</name>
<dbReference type="AlphaFoldDB" id="A0A166FWJ7"/>
<evidence type="ECO:0000313" key="2">
    <source>
        <dbReference type="Proteomes" id="UP000076532"/>
    </source>
</evidence>
<proteinExistence type="predicted"/>
<dbReference type="Proteomes" id="UP000076532">
    <property type="component" value="Unassembled WGS sequence"/>
</dbReference>
<organism evidence="1 2">
    <name type="scientific">Athelia psychrophila</name>
    <dbReference type="NCBI Taxonomy" id="1759441"/>
    <lineage>
        <taxon>Eukaryota</taxon>
        <taxon>Fungi</taxon>
        <taxon>Dikarya</taxon>
        <taxon>Basidiomycota</taxon>
        <taxon>Agaricomycotina</taxon>
        <taxon>Agaricomycetes</taxon>
        <taxon>Agaricomycetidae</taxon>
        <taxon>Atheliales</taxon>
        <taxon>Atheliaceae</taxon>
        <taxon>Athelia</taxon>
    </lineage>
</organism>
<keyword evidence="2" id="KW-1185">Reference proteome</keyword>
<accession>A0A166FWJ7</accession>